<keyword evidence="10" id="KW-1185">Reference proteome</keyword>
<feature type="compositionally biased region" description="Basic and acidic residues" evidence="6">
    <location>
        <begin position="258"/>
        <end position="271"/>
    </location>
</feature>
<evidence type="ECO:0000256" key="1">
    <source>
        <dbReference type="ARBA" id="ARBA00010140"/>
    </source>
</evidence>
<feature type="domain" description="Helicase C-terminal" evidence="8">
    <location>
        <begin position="636"/>
        <end position="840"/>
    </location>
</feature>
<dbReference type="FunFam" id="3.40.50.300:FF:000354">
    <property type="entry name" value="ATP-dependent RNA helicase SKI2"/>
    <property type="match status" value="1"/>
</dbReference>
<dbReference type="InterPro" id="IPR012961">
    <property type="entry name" value="Ski2/MTR4_C"/>
</dbReference>
<dbReference type="Gene3D" id="1.10.3380.30">
    <property type="match status" value="1"/>
</dbReference>
<organism evidence="9 10">
    <name type="scientific">Zancudomyces culisetae</name>
    <name type="common">Gut fungus</name>
    <name type="synonym">Smittium culisetae</name>
    <dbReference type="NCBI Taxonomy" id="1213189"/>
    <lineage>
        <taxon>Eukaryota</taxon>
        <taxon>Fungi</taxon>
        <taxon>Fungi incertae sedis</taxon>
        <taxon>Zoopagomycota</taxon>
        <taxon>Kickxellomycotina</taxon>
        <taxon>Harpellomycetes</taxon>
        <taxon>Harpellales</taxon>
        <taxon>Legeriomycetaceae</taxon>
        <taxon>Zancudomyces</taxon>
    </lineage>
</organism>
<evidence type="ECO:0000256" key="4">
    <source>
        <dbReference type="ARBA" id="ARBA00022806"/>
    </source>
</evidence>
<reference evidence="10" key="1">
    <citation type="submission" date="2017-01" db="EMBL/GenBank/DDBJ databases">
        <authorList>
            <person name="Wang Y."/>
            <person name="White M."/>
            <person name="Kvist S."/>
            <person name="Moncalvo J.-M."/>
        </authorList>
    </citation>
    <scope>NUCLEOTIDE SEQUENCE [LARGE SCALE GENOMIC DNA]</scope>
    <source>
        <strain evidence="10">COL-18-3</strain>
    </source>
</reference>
<name>A0A1R1PVQ5_ZANCU</name>
<dbReference type="PANTHER" id="PTHR12131:SF1">
    <property type="entry name" value="ATP-DEPENDENT RNA HELICASE SUPV3L1, MITOCHONDRIAL-RELATED"/>
    <property type="match status" value="1"/>
</dbReference>
<dbReference type="SUPFAM" id="SSF52540">
    <property type="entry name" value="P-loop containing nucleoside triphosphate hydrolases"/>
    <property type="match status" value="1"/>
</dbReference>
<feature type="compositionally biased region" description="Basic and acidic residues" evidence="6">
    <location>
        <begin position="198"/>
        <end position="215"/>
    </location>
</feature>
<dbReference type="InterPro" id="IPR016438">
    <property type="entry name" value="SKI2-like"/>
</dbReference>
<comment type="caution">
    <text evidence="9">The sequence shown here is derived from an EMBL/GenBank/DDBJ whole genome shotgun (WGS) entry which is preliminary data.</text>
</comment>
<dbReference type="GO" id="GO:0003723">
    <property type="term" value="F:RNA binding"/>
    <property type="evidence" value="ECO:0007669"/>
    <property type="project" value="InterPro"/>
</dbReference>
<dbReference type="Pfam" id="PF00270">
    <property type="entry name" value="DEAD"/>
    <property type="match status" value="1"/>
</dbReference>
<dbReference type="InterPro" id="IPR011545">
    <property type="entry name" value="DEAD/DEAH_box_helicase_dom"/>
</dbReference>
<dbReference type="EMBL" id="LSSK01000114">
    <property type="protein sequence ID" value="OMH85048.1"/>
    <property type="molecule type" value="Genomic_DNA"/>
</dbReference>
<evidence type="ECO:0000313" key="9">
    <source>
        <dbReference type="EMBL" id="OMH85048.1"/>
    </source>
</evidence>
<dbReference type="Pfam" id="PF00271">
    <property type="entry name" value="Helicase_C"/>
    <property type="match status" value="1"/>
</dbReference>
<evidence type="ECO:0000259" key="7">
    <source>
        <dbReference type="PROSITE" id="PS51192"/>
    </source>
</evidence>
<evidence type="ECO:0000256" key="3">
    <source>
        <dbReference type="ARBA" id="ARBA00022801"/>
    </source>
</evidence>
<feature type="region of interest" description="Disordered" evidence="6">
    <location>
        <begin position="564"/>
        <end position="595"/>
    </location>
</feature>
<feature type="compositionally biased region" description="Polar residues" evidence="6">
    <location>
        <begin position="241"/>
        <end position="257"/>
    </location>
</feature>
<evidence type="ECO:0000256" key="6">
    <source>
        <dbReference type="SAM" id="MobiDB-lite"/>
    </source>
</evidence>
<keyword evidence="3" id="KW-0378">Hydrolase</keyword>
<sequence length="1364" mass="151602">MDLVEKLFQNKDIVDLVSTHNVSGETQDQIASQITQELHNSILEPTLHPSSNSDQLLKSLQRNIPVGITLNELYNTSQPRFNANFTRLDFARNVTTNKVVQVTGTRVKDRLGIEGEHEGIGGKKVEGGVQEMYSGQDVYARGKLLGKPFLPGSSDSRTGEAHTQTKLNIDWEALWEDISQESKYFSKIPGLVDSATDSENKFKSNSKSKSEELKEPANSGLKRIETKSKIQVDIEKYSEVNTRVETPSPTTQLQPVNSEKDATNQRLGTRQEDSVVDQIIETTKVDEKQVEQNGKDKNNKKWAVIVPPEESGKNYDDLLNPAIKYPFELDGFQKEAICRLEHSENVFVAAHTSAGKTVVAEYAIALSMAHMTKTIYTSPIKALSNQKFREFCDKFGADNVGIITGDVVVRPEASAVIMTTEILRMMLYRGADMLRDVEFVVLDEVHYVNDTDRGVVWEEVIIMLPKHVTLVLLSATVSNTLEFSEWVGRTRKSEVYVVSTPKRPVPLEHYLYIPTITTTTVTNGSRQRLAAEDSLEKHGIYKIVNEHGEFNTDTYKTAVRDQSLSAKQAESGQPKQKRPELKTKSKAGSNSSFGTNRMVQKASQAAFGMLSPSFYSSFTPLYSHSASHNVGSSYAELTQLVNTLKLKGLTPAVMFVFSRKRCQEYAEALTNTSFLTSKQSAYVHRFIATSLSSLNKSDRELPQVINMTSLLKRGIGTHHSGLLPILKEIVEILFSRNLIGILFATETFAMGVNMPAKAVIFSGLQKHDGTSFRDLLSSEYTQMSGRAGRRGLDRTGTVILAPVISRKNLAKPDSAFLYNLILGKAGKLISQFKLSYSMILNLFRANKIRVEDMIKKSFCEHDSASHHPQILELIKQHTAQLALLDSPENKLDCQYCSDSIESLYKLCLDLANSHFYLYSLQPRSLLAKDRFVVVYLHNYGNCLATVSHHPPSLFSPENHNSRIKLSLFLPAHYTIPTDLLNSELASDYSFEFPTSDVLPPIFNYNLDSLCLSFSNMRPQSAQIPLALITCICDQFYDGNDPSFLTQSDLSIKRSMNVTLEYALLLKSRNSTLDSLLSLTKSSPILSCPNFNSHFALVNHKSALLYQLTNLQFSISSLNLALVPEYNVRVRVLKHLNYLTPSNTLTTKGLSCCVISSTSDSLLLTEFMFGFDALSSFSPQEIVAILSGFALQQSSSSTSLPSSPYECSFDSNLVSVGSSSVSNINSALSCIFDLAVKIQHAQSLYTLSSSTSSTSSVSSDPNSNTNQQSLPVCSYNPLLIPATYLWADALPFKDICHYYSSMTSSPSSTIVDEGLIIRTVLRINDLLENLNNFILITGMSQYAPILAQCKQLITRDIAFASSLYY</sequence>
<dbReference type="GO" id="GO:0003724">
    <property type="term" value="F:RNA helicase activity"/>
    <property type="evidence" value="ECO:0007669"/>
    <property type="project" value="InterPro"/>
</dbReference>
<keyword evidence="2" id="KW-0547">Nucleotide-binding</keyword>
<dbReference type="PROSITE" id="PS51194">
    <property type="entry name" value="HELICASE_CTER"/>
    <property type="match status" value="1"/>
</dbReference>
<dbReference type="GO" id="GO:0005524">
    <property type="term" value="F:ATP binding"/>
    <property type="evidence" value="ECO:0007669"/>
    <property type="project" value="UniProtKB-KW"/>
</dbReference>
<dbReference type="GO" id="GO:0070478">
    <property type="term" value="P:nuclear-transcribed mRNA catabolic process, 3'-5' exonucleolytic nonsense-mediated decay"/>
    <property type="evidence" value="ECO:0007669"/>
    <property type="project" value="TreeGrafter"/>
</dbReference>
<feature type="region of interest" description="Disordered" evidence="6">
    <location>
        <begin position="241"/>
        <end position="271"/>
    </location>
</feature>
<dbReference type="Pfam" id="PF08148">
    <property type="entry name" value="DSHCT"/>
    <property type="match status" value="1"/>
</dbReference>
<dbReference type="InterPro" id="IPR050699">
    <property type="entry name" value="RNA-DNA_Helicase"/>
</dbReference>
<dbReference type="SMART" id="SM00487">
    <property type="entry name" value="DEXDc"/>
    <property type="match status" value="1"/>
</dbReference>
<dbReference type="OrthoDB" id="64767at2759"/>
<gene>
    <name evidence="9" type="ORF">AX774_g1408</name>
</gene>
<dbReference type="GO" id="GO:0016787">
    <property type="term" value="F:hydrolase activity"/>
    <property type="evidence" value="ECO:0007669"/>
    <property type="project" value="UniProtKB-KW"/>
</dbReference>
<dbReference type="PIRSF" id="PIRSF005198">
    <property type="entry name" value="Antiviral_helicase_SKI2"/>
    <property type="match status" value="1"/>
</dbReference>
<dbReference type="GO" id="GO:0055087">
    <property type="term" value="C:Ski complex"/>
    <property type="evidence" value="ECO:0007669"/>
    <property type="project" value="TreeGrafter"/>
</dbReference>
<dbReference type="PROSITE" id="PS51192">
    <property type="entry name" value="HELICASE_ATP_BIND_1"/>
    <property type="match status" value="1"/>
</dbReference>
<feature type="compositionally biased region" description="Polar residues" evidence="6">
    <location>
        <begin position="586"/>
        <end position="595"/>
    </location>
</feature>
<evidence type="ECO:0000256" key="5">
    <source>
        <dbReference type="ARBA" id="ARBA00022840"/>
    </source>
</evidence>
<evidence type="ECO:0000313" key="10">
    <source>
        <dbReference type="Proteomes" id="UP000188320"/>
    </source>
</evidence>
<dbReference type="InterPro" id="IPR001650">
    <property type="entry name" value="Helicase_C-like"/>
</dbReference>
<dbReference type="PANTHER" id="PTHR12131">
    <property type="entry name" value="ATP-DEPENDENT RNA AND DNA HELICASE"/>
    <property type="match status" value="1"/>
</dbReference>
<dbReference type="Gene3D" id="3.40.50.300">
    <property type="entry name" value="P-loop containing nucleotide triphosphate hydrolases"/>
    <property type="match status" value="2"/>
</dbReference>
<evidence type="ECO:0000256" key="2">
    <source>
        <dbReference type="ARBA" id="ARBA00022741"/>
    </source>
</evidence>
<dbReference type="SMART" id="SM00490">
    <property type="entry name" value="HELICc"/>
    <property type="match status" value="1"/>
</dbReference>
<comment type="similarity">
    <text evidence="1">Belongs to the helicase family. SKI2 subfamily.</text>
</comment>
<dbReference type="InterPro" id="IPR014001">
    <property type="entry name" value="Helicase_ATP-bd"/>
</dbReference>
<dbReference type="InterPro" id="IPR027417">
    <property type="entry name" value="P-loop_NTPase"/>
</dbReference>
<keyword evidence="4 9" id="KW-0347">Helicase</keyword>
<dbReference type="SMART" id="SM01142">
    <property type="entry name" value="DSHCT"/>
    <property type="match status" value="1"/>
</dbReference>
<keyword evidence="5" id="KW-0067">ATP-binding</keyword>
<accession>A0A1R1PVQ5</accession>
<proteinExistence type="inferred from homology"/>
<feature type="domain" description="Helicase ATP-binding" evidence="7">
    <location>
        <begin position="337"/>
        <end position="495"/>
    </location>
</feature>
<dbReference type="CDD" id="cd18795">
    <property type="entry name" value="SF2_C_Ski2"/>
    <property type="match status" value="1"/>
</dbReference>
<dbReference type="Proteomes" id="UP000188320">
    <property type="component" value="Unassembled WGS sequence"/>
</dbReference>
<feature type="compositionally biased region" description="Polar residues" evidence="6">
    <location>
        <begin position="564"/>
        <end position="574"/>
    </location>
</feature>
<evidence type="ECO:0000259" key="8">
    <source>
        <dbReference type="PROSITE" id="PS51194"/>
    </source>
</evidence>
<protein>
    <submittedName>
        <fullName evidence="9">Putative ATP-dependent RNA helicase</fullName>
    </submittedName>
</protein>
<feature type="region of interest" description="Disordered" evidence="6">
    <location>
        <begin position="195"/>
        <end position="220"/>
    </location>
</feature>